<gene>
    <name evidence="1" type="ORF">B296_00013751</name>
</gene>
<reference evidence="1 2" key="1">
    <citation type="journal article" date="2014" name="Agronomy (Basel)">
        <title>A Draft Genome Sequence for Ensete ventricosum, the Drought-Tolerant Tree Against Hunger.</title>
        <authorList>
            <person name="Harrison J."/>
            <person name="Moore K.A."/>
            <person name="Paszkiewicz K."/>
            <person name="Jones T."/>
            <person name="Grant M."/>
            <person name="Ambacheew D."/>
            <person name="Muzemil S."/>
            <person name="Studholme D.J."/>
        </authorList>
    </citation>
    <scope>NUCLEOTIDE SEQUENCE [LARGE SCALE GENOMIC DNA]</scope>
</reference>
<dbReference type="AlphaFoldDB" id="A0A427AJ76"/>
<organism evidence="1 2">
    <name type="scientific">Ensete ventricosum</name>
    <name type="common">Abyssinian banana</name>
    <name type="synonym">Musa ensete</name>
    <dbReference type="NCBI Taxonomy" id="4639"/>
    <lineage>
        <taxon>Eukaryota</taxon>
        <taxon>Viridiplantae</taxon>
        <taxon>Streptophyta</taxon>
        <taxon>Embryophyta</taxon>
        <taxon>Tracheophyta</taxon>
        <taxon>Spermatophyta</taxon>
        <taxon>Magnoliopsida</taxon>
        <taxon>Liliopsida</taxon>
        <taxon>Zingiberales</taxon>
        <taxon>Musaceae</taxon>
        <taxon>Ensete</taxon>
    </lineage>
</organism>
<accession>A0A427AJ76</accession>
<sequence length="150" mass="17393">MLHPGVTQEWVDEGELPRERTKNRRWRKPYDVLAEATRGEVIMKVLVISRAVYHRGRSQIASTSESHGGDLIIQIYDQSDWRVGLLQCSHSLKGARQVRGQGQVVERGEEATTSPVGLSYPKAKRWLERRWTRRSTTVPQRQIYRSRRKG</sequence>
<name>A0A427AJ76_ENSVE</name>
<evidence type="ECO:0000313" key="2">
    <source>
        <dbReference type="Proteomes" id="UP000287651"/>
    </source>
</evidence>
<proteinExistence type="predicted"/>
<protein>
    <submittedName>
        <fullName evidence="1">Uncharacterized protein</fullName>
    </submittedName>
</protein>
<dbReference type="Proteomes" id="UP000287651">
    <property type="component" value="Unassembled WGS sequence"/>
</dbReference>
<comment type="caution">
    <text evidence="1">The sequence shown here is derived from an EMBL/GenBank/DDBJ whole genome shotgun (WGS) entry which is preliminary data.</text>
</comment>
<evidence type="ECO:0000313" key="1">
    <source>
        <dbReference type="EMBL" id="RRT76250.1"/>
    </source>
</evidence>
<dbReference type="EMBL" id="AMZH03002247">
    <property type="protein sequence ID" value="RRT76250.1"/>
    <property type="molecule type" value="Genomic_DNA"/>
</dbReference>